<reference evidence="1" key="1">
    <citation type="submission" date="2023-04" db="EMBL/GenBank/DDBJ databases">
        <title>Draft Genome sequencing of Naganishia species isolated from polar environments using Oxford Nanopore Technology.</title>
        <authorList>
            <person name="Leo P."/>
            <person name="Venkateswaran K."/>
        </authorList>
    </citation>
    <scope>NUCLEOTIDE SEQUENCE</scope>
    <source>
        <strain evidence="1">MNA-CCFEE 5423</strain>
    </source>
</reference>
<dbReference type="EMBL" id="JASBWT010000007">
    <property type="protein sequence ID" value="KAJ9103224.1"/>
    <property type="molecule type" value="Genomic_DNA"/>
</dbReference>
<evidence type="ECO:0000313" key="1">
    <source>
        <dbReference type="EMBL" id="KAJ9103224.1"/>
    </source>
</evidence>
<sequence length="628" mass="68511">MIIPADKKEPEYRPPVPGRQFSQPTASDGSVPTNVSAASFRTARHEESGVTGENSHTPVAPSRRGNPHGRIIQDDEFDEETPLLPPSYSEAVSRSGKNTRSKRRRYLLLGMLLALLIVSGAAVLAFVKRSRERESARGWTRGGLDGNGTYDHRWQHNTPLLEGETQPRECDLFSEPKLIESWRNGATALPIYESFTELMIPLQDNKISRQKFWFHARGSRANGLVQVIGPGADLADWDRPPPGKLKVIVRVTAQNTTLLNDWHVCKAGSVGKEGVVITGPYDGKRPVASPWLEGYTKFVVVILFPHDIDFPSAKKYDYLLKSMSLNLENMEVDIRGDLMKPGLAKNLNIMTKNAAVVLNSIAVVDARIETRNANLAAQHIFARDTIVLINDKGNIGCNQCIANSSFLVVHNDDGKVIGSYKAEHSIDVVTTREVIDGVFDSARVWLATSSADLRVRVLGLMTMAEEKNGAVMLLTSFGRIVASIDFAHLRTTPRGPRKGSAKSDMVPIRMGTSGADIEATISHLPPDVGVAIEAEVNEGIISIIAPEQLQTTLDLTVAPTGVVSIDLGTDEHRANKRLTTDRSPFAQGKYKGSLHGSLTYRRVGPGSGIPLAMSSLALVCTELVNLVL</sequence>
<protein>
    <submittedName>
        <fullName evidence="1">Uncharacterized protein</fullName>
    </submittedName>
</protein>
<accession>A0ACC2VUW3</accession>
<keyword evidence="2" id="KW-1185">Reference proteome</keyword>
<evidence type="ECO:0000313" key="2">
    <source>
        <dbReference type="Proteomes" id="UP001227268"/>
    </source>
</evidence>
<name>A0ACC2VUW3_9TREE</name>
<comment type="caution">
    <text evidence="1">The sequence shown here is derived from an EMBL/GenBank/DDBJ whole genome shotgun (WGS) entry which is preliminary data.</text>
</comment>
<organism evidence="1 2">
    <name type="scientific">Naganishia friedmannii</name>
    <dbReference type="NCBI Taxonomy" id="89922"/>
    <lineage>
        <taxon>Eukaryota</taxon>
        <taxon>Fungi</taxon>
        <taxon>Dikarya</taxon>
        <taxon>Basidiomycota</taxon>
        <taxon>Agaricomycotina</taxon>
        <taxon>Tremellomycetes</taxon>
        <taxon>Filobasidiales</taxon>
        <taxon>Filobasidiaceae</taxon>
        <taxon>Naganishia</taxon>
    </lineage>
</organism>
<gene>
    <name evidence="1" type="ORF">QFC21_002647</name>
</gene>
<proteinExistence type="predicted"/>
<dbReference type="Proteomes" id="UP001227268">
    <property type="component" value="Unassembled WGS sequence"/>
</dbReference>